<organism evidence="3 4">
    <name type="scientific">Phaeoacremonium minimum (strain UCR-PA7)</name>
    <name type="common">Esca disease fungus</name>
    <name type="synonym">Togninia minima</name>
    <dbReference type="NCBI Taxonomy" id="1286976"/>
    <lineage>
        <taxon>Eukaryota</taxon>
        <taxon>Fungi</taxon>
        <taxon>Dikarya</taxon>
        <taxon>Ascomycota</taxon>
        <taxon>Pezizomycotina</taxon>
        <taxon>Sordariomycetes</taxon>
        <taxon>Sordariomycetidae</taxon>
        <taxon>Togniniales</taxon>
        <taxon>Togniniaceae</taxon>
        <taxon>Phaeoacremonium</taxon>
    </lineage>
</organism>
<keyword evidence="1" id="KW-0328">Glycosyltransferase</keyword>
<keyword evidence="4" id="KW-1185">Reference proteome</keyword>
<dbReference type="HOGENOM" id="CLU_000537_4_1_1"/>
<keyword evidence="2 3" id="KW-0808">Transferase</keyword>
<gene>
    <name evidence="3" type="ORF">UCRPA7_6233</name>
</gene>
<evidence type="ECO:0000256" key="2">
    <source>
        <dbReference type="ARBA" id="ARBA00022679"/>
    </source>
</evidence>
<evidence type="ECO:0000256" key="1">
    <source>
        <dbReference type="ARBA" id="ARBA00022676"/>
    </source>
</evidence>
<dbReference type="GO" id="GO:0008194">
    <property type="term" value="F:UDP-glycosyltransferase activity"/>
    <property type="evidence" value="ECO:0007669"/>
    <property type="project" value="InterPro"/>
</dbReference>
<dbReference type="PANTHER" id="PTHR48043">
    <property type="entry name" value="EG:EG0003.4 PROTEIN-RELATED"/>
    <property type="match status" value="1"/>
</dbReference>
<dbReference type="KEGG" id="tmn:UCRPA7_6233"/>
<dbReference type="InterPro" id="IPR050271">
    <property type="entry name" value="UDP-glycosyltransferase"/>
</dbReference>
<dbReference type="eggNOG" id="KOG1192">
    <property type="taxonomic scope" value="Eukaryota"/>
</dbReference>
<dbReference type="InterPro" id="IPR002213">
    <property type="entry name" value="UDP_glucos_trans"/>
</dbReference>
<sequence length="440" mass="49240">MAAMPEVGHTLPLLQIASHLVSRSLQVFFVGGPQFEAQIRATGATYYECPNFVTRELGLKLRAVGDPKARHTFAVKHVFVDSMPVRMAALTRCLENVRARYPNRSVVIFNEIMFLGTLPYQLGAPPPRGYDRFPRVINFHTSIIVTGSLEVPPFLSNLEYDPSPEGHERNRLIYEEQEPGHREIEAHANKVVKSLGATRDIGGEFFMVCITTGEVTLLPYSPSLEYPRTNMSEKFEFSGGMPLKAIDPTFKYPAWWSEILANAELPRESSERKRIIFVTQGTVNNKPDQLIQPAIRGLADNQEAIIVATLGKRDASLPEDFDVPSNARVIDYLPYDAILPHTDVFVFNGGFGGYMHGIMNGIPMVMAGISEDKAEVAMRAEWAGVAVNLRTATPTENAVREGVEKLLTDHKYKARVAEIRRENITLDFMKHIDAWIKKLA</sequence>
<dbReference type="GeneID" id="19326868"/>
<dbReference type="PANTHER" id="PTHR48043:SF145">
    <property type="entry name" value="FI06409P-RELATED"/>
    <property type="match status" value="1"/>
</dbReference>
<dbReference type="OrthoDB" id="5835829at2759"/>
<dbReference type="EMBL" id="KB933223">
    <property type="protein sequence ID" value="EON98269.1"/>
    <property type="molecule type" value="Genomic_DNA"/>
</dbReference>
<dbReference type="AlphaFoldDB" id="R8BG54"/>
<protein>
    <submittedName>
        <fullName evidence="3">Putative udp-glucuronosyl udp-glucosyltransferase protein</fullName>
    </submittedName>
</protein>
<dbReference type="Proteomes" id="UP000014074">
    <property type="component" value="Unassembled WGS sequence"/>
</dbReference>
<dbReference type="SUPFAM" id="SSF53756">
    <property type="entry name" value="UDP-Glycosyltransferase/glycogen phosphorylase"/>
    <property type="match status" value="1"/>
</dbReference>
<dbReference type="CDD" id="cd03784">
    <property type="entry name" value="GT1_Gtf-like"/>
    <property type="match status" value="1"/>
</dbReference>
<evidence type="ECO:0000313" key="3">
    <source>
        <dbReference type="EMBL" id="EON98269.1"/>
    </source>
</evidence>
<name>R8BG54_PHAM7</name>
<reference evidence="4" key="1">
    <citation type="journal article" date="2013" name="Genome Announc.">
        <title>Draft genome sequence of the ascomycete Phaeoacremonium aleophilum strain UCR-PA7, a causal agent of the esca disease complex in grapevines.</title>
        <authorList>
            <person name="Blanco-Ulate B."/>
            <person name="Rolshausen P."/>
            <person name="Cantu D."/>
        </authorList>
    </citation>
    <scope>NUCLEOTIDE SEQUENCE [LARGE SCALE GENOMIC DNA]</scope>
    <source>
        <strain evidence="4">UCR-PA7</strain>
    </source>
</reference>
<evidence type="ECO:0000313" key="4">
    <source>
        <dbReference type="Proteomes" id="UP000014074"/>
    </source>
</evidence>
<accession>R8BG54</accession>
<dbReference type="RefSeq" id="XP_007916963.1">
    <property type="nucleotide sequence ID" value="XM_007918772.1"/>
</dbReference>
<dbReference type="Gene3D" id="3.40.50.2000">
    <property type="entry name" value="Glycogen Phosphorylase B"/>
    <property type="match status" value="2"/>
</dbReference>
<dbReference type="Pfam" id="PF00201">
    <property type="entry name" value="UDPGT"/>
    <property type="match status" value="1"/>
</dbReference>
<proteinExistence type="predicted"/>